<comment type="caution">
    <text evidence="1">The sequence shown here is derived from an EMBL/GenBank/DDBJ whole genome shotgun (WGS) entry which is preliminary data.</text>
</comment>
<evidence type="ECO:0000313" key="1">
    <source>
        <dbReference type="EMBL" id="HIX80764.1"/>
    </source>
</evidence>
<sequence length="119" mass="14073">MTIGEKEDNMEKLNTMESYVKEGFKIIRDGQVITLTNEEMSRFRFMEQALNGRSNIEAVLEDDDDYNQDIVEQMIDDENLCHELQEYILNAMSSNVEDEDVEIIKNHYDWYVDVGQHKK</sequence>
<dbReference type="AlphaFoldDB" id="A0A9D1XK21"/>
<protein>
    <submittedName>
        <fullName evidence="1">Uncharacterized protein</fullName>
    </submittedName>
</protein>
<evidence type="ECO:0000313" key="2">
    <source>
        <dbReference type="Proteomes" id="UP000886724"/>
    </source>
</evidence>
<proteinExistence type="predicted"/>
<reference evidence="1" key="1">
    <citation type="journal article" date="2021" name="PeerJ">
        <title>Extensive microbial diversity within the chicken gut microbiome revealed by metagenomics and culture.</title>
        <authorList>
            <person name="Gilroy R."/>
            <person name="Ravi A."/>
            <person name="Getino M."/>
            <person name="Pursley I."/>
            <person name="Horton D.L."/>
            <person name="Alikhan N.F."/>
            <person name="Baker D."/>
            <person name="Gharbi K."/>
            <person name="Hall N."/>
            <person name="Watson M."/>
            <person name="Adriaenssens E.M."/>
            <person name="Foster-Nyarko E."/>
            <person name="Jarju S."/>
            <person name="Secka A."/>
            <person name="Antonio M."/>
            <person name="Oren A."/>
            <person name="Chaudhuri R.R."/>
            <person name="La Ragione R."/>
            <person name="Hildebrand F."/>
            <person name="Pallen M.J."/>
        </authorList>
    </citation>
    <scope>NUCLEOTIDE SEQUENCE</scope>
    <source>
        <strain evidence="1">ChiGjej1B1-14440</strain>
    </source>
</reference>
<organism evidence="1 2">
    <name type="scientific">Candidatus Erysipelatoclostridium merdavium</name>
    <dbReference type="NCBI Taxonomy" id="2838566"/>
    <lineage>
        <taxon>Bacteria</taxon>
        <taxon>Bacillati</taxon>
        <taxon>Bacillota</taxon>
        <taxon>Erysipelotrichia</taxon>
        <taxon>Erysipelotrichales</taxon>
        <taxon>Erysipelotrichales incertae sedis</taxon>
    </lineage>
</organism>
<dbReference type="Proteomes" id="UP000886724">
    <property type="component" value="Unassembled WGS sequence"/>
</dbReference>
<name>A0A9D1XK21_9FIRM</name>
<reference evidence="1" key="2">
    <citation type="submission" date="2021-04" db="EMBL/GenBank/DDBJ databases">
        <authorList>
            <person name="Gilroy R."/>
        </authorList>
    </citation>
    <scope>NUCLEOTIDE SEQUENCE</scope>
    <source>
        <strain evidence="1">ChiGjej1B1-14440</strain>
    </source>
</reference>
<gene>
    <name evidence="1" type="ORF">H9980_02190</name>
</gene>
<dbReference type="EMBL" id="DXET01000055">
    <property type="protein sequence ID" value="HIX80764.1"/>
    <property type="molecule type" value="Genomic_DNA"/>
</dbReference>
<accession>A0A9D1XK21</accession>